<proteinExistence type="predicted"/>
<name>A0A0G1GFM8_9BACT</name>
<protein>
    <submittedName>
        <fullName evidence="1">Uncharacterized protein</fullName>
    </submittedName>
</protein>
<dbReference type="Proteomes" id="UP000034090">
    <property type="component" value="Unassembled WGS sequence"/>
</dbReference>
<dbReference type="EMBL" id="LCFQ01000011">
    <property type="protein sequence ID" value="KKS97638.1"/>
    <property type="molecule type" value="Genomic_DNA"/>
</dbReference>
<evidence type="ECO:0000313" key="1">
    <source>
        <dbReference type="EMBL" id="KKS97638.1"/>
    </source>
</evidence>
<organism evidence="1 2">
    <name type="scientific">Candidatus Woesebacteria bacterium GW2011_GWB1_43_14</name>
    <dbReference type="NCBI Taxonomy" id="1618578"/>
    <lineage>
        <taxon>Bacteria</taxon>
        <taxon>Candidatus Woeseibacteriota</taxon>
    </lineage>
</organism>
<sequence>GRKYLISLLENALKGISMFDDNPKFRRFFPYWDVPIEMYGEKIPCVTFKTGDSLHKYVTVEKEEPKPELPYWGTAVNMRKEMFGK</sequence>
<dbReference type="AlphaFoldDB" id="A0A0G1GFM8"/>
<comment type="caution">
    <text evidence="1">The sequence shown here is derived from an EMBL/GenBank/DDBJ whole genome shotgun (WGS) entry which is preliminary data.</text>
</comment>
<dbReference type="STRING" id="1618578.UV74_C0011G0007"/>
<accession>A0A0G1GFM8</accession>
<feature type="non-terminal residue" evidence="1">
    <location>
        <position position="1"/>
    </location>
</feature>
<gene>
    <name evidence="1" type="ORF">UV74_C0011G0007</name>
</gene>
<reference evidence="1 2" key="1">
    <citation type="journal article" date="2015" name="Nature">
        <title>rRNA introns, odd ribosomes, and small enigmatic genomes across a large radiation of phyla.</title>
        <authorList>
            <person name="Brown C.T."/>
            <person name="Hug L.A."/>
            <person name="Thomas B.C."/>
            <person name="Sharon I."/>
            <person name="Castelle C.J."/>
            <person name="Singh A."/>
            <person name="Wilkins M.J."/>
            <person name="Williams K.H."/>
            <person name="Banfield J.F."/>
        </authorList>
    </citation>
    <scope>NUCLEOTIDE SEQUENCE [LARGE SCALE GENOMIC DNA]</scope>
</reference>
<evidence type="ECO:0000313" key="2">
    <source>
        <dbReference type="Proteomes" id="UP000034090"/>
    </source>
</evidence>